<dbReference type="Proteomes" id="UP001472677">
    <property type="component" value="Unassembled WGS sequence"/>
</dbReference>
<evidence type="ECO:0000313" key="3">
    <source>
        <dbReference type="Proteomes" id="UP001472677"/>
    </source>
</evidence>
<name>A0ABR2C8N8_9ROSI</name>
<evidence type="ECO:0000313" key="2">
    <source>
        <dbReference type="EMBL" id="KAK8515782.1"/>
    </source>
</evidence>
<sequence>MMRETPFRRRENESLGISARIMRAELPRLHESFNLVLALRKFRFSGGNDSSPVENSLDFDDDDDDIELLEDDIVIGDSNGISSIDFSERVQQLTIKSMDLALVATPSRLMAWIRLPGLPMILYKRSFIEAIGKGNVIKMDFQTDNGCMDICPKNMVPSEDCPMHRETVPSGSYSGGGSSAG</sequence>
<organism evidence="2 3">
    <name type="scientific">Hibiscus sabdariffa</name>
    <name type="common">roselle</name>
    <dbReference type="NCBI Taxonomy" id="183260"/>
    <lineage>
        <taxon>Eukaryota</taxon>
        <taxon>Viridiplantae</taxon>
        <taxon>Streptophyta</taxon>
        <taxon>Embryophyta</taxon>
        <taxon>Tracheophyta</taxon>
        <taxon>Spermatophyta</taxon>
        <taxon>Magnoliopsida</taxon>
        <taxon>eudicotyledons</taxon>
        <taxon>Gunneridae</taxon>
        <taxon>Pentapetalae</taxon>
        <taxon>rosids</taxon>
        <taxon>malvids</taxon>
        <taxon>Malvales</taxon>
        <taxon>Malvaceae</taxon>
        <taxon>Malvoideae</taxon>
        <taxon>Hibiscus</taxon>
    </lineage>
</organism>
<evidence type="ECO:0000256" key="1">
    <source>
        <dbReference type="SAM" id="MobiDB-lite"/>
    </source>
</evidence>
<proteinExistence type="predicted"/>
<dbReference type="EMBL" id="JBBPBM010000063">
    <property type="protein sequence ID" value="KAK8515782.1"/>
    <property type="molecule type" value="Genomic_DNA"/>
</dbReference>
<keyword evidence="3" id="KW-1185">Reference proteome</keyword>
<comment type="caution">
    <text evidence="2">The sequence shown here is derived from an EMBL/GenBank/DDBJ whole genome shotgun (WGS) entry which is preliminary data.</text>
</comment>
<protein>
    <submittedName>
        <fullName evidence="2">Uncharacterized protein</fullName>
    </submittedName>
</protein>
<reference evidence="2 3" key="1">
    <citation type="journal article" date="2024" name="G3 (Bethesda)">
        <title>Genome assembly of Hibiscus sabdariffa L. provides insights into metabolisms of medicinal natural products.</title>
        <authorList>
            <person name="Kim T."/>
        </authorList>
    </citation>
    <scope>NUCLEOTIDE SEQUENCE [LARGE SCALE GENOMIC DNA]</scope>
    <source>
        <strain evidence="2">TK-2024</strain>
        <tissue evidence="2">Old leaves</tissue>
    </source>
</reference>
<accession>A0ABR2C8N8</accession>
<feature type="region of interest" description="Disordered" evidence="1">
    <location>
        <begin position="161"/>
        <end position="181"/>
    </location>
</feature>
<gene>
    <name evidence="2" type="ORF">V6N12_075805</name>
</gene>